<dbReference type="GO" id="GO:0000104">
    <property type="term" value="F:succinate dehydrogenase activity"/>
    <property type="evidence" value="ECO:0007669"/>
    <property type="project" value="TreeGrafter"/>
</dbReference>
<dbReference type="PRINTS" id="PR00368">
    <property type="entry name" value="FADPNR"/>
</dbReference>
<dbReference type="Gene3D" id="3.90.700.10">
    <property type="entry name" value="Succinate dehydrogenase/fumarate reductase flavoprotein, catalytic domain"/>
    <property type="match status" value="1"/>
</dbReference>
<dbReference type="InterPro" id="IPR003953">
    <property type="entry name" value="FAD-dep_OxRdtase_2_FAD-bd"/>
</dbReference>
<gene>
    <name evidence="4" type="ORF">H9704_07790</name>
</gene>
<protein>
    <submittedName>
        <fullName evidence="4">FAD-binding protein</fullName>
    </submittedName>
</protein>
<dbReference type="PANTHER" id="PTHR11632">
    <property type="entry name" value="SUCCINATE DEHYDROGENASE 2 FLAVOPROTEIN SUBUNIT"/>
    <property type="match status" value="1"/>
</dbReference>
<reference evidence="4" key="1">
    <citation type="journal article" date="2021" name="PeerJ">
        <title>Extensive microbial diversity within the chicken gut microbiome revealed by metagenomics and culture.</title>
        <authorList>
            <person name="Gilroy R."/>
            <person name="Ravi A."/>
            <person name="Getino M."/>
            <person name="Pursley I."/>
            <person name="Horton D.L."/>
            <person name="Alikhan N.F."/>
            <person name="Baker D."/>
            <person name="Gharbi K."/>
            <person name="Hall N."/>
            <person name="Watson M."/>
            <person name="Adriaenssens E.M."/>
            <person name="Foster-Nyarko E."/>
            <person name="Jarju S."/>
            <person name="Secka A."/>
            <person name="Antonio M."/>
            <person name="Oren A."/>
            <person name="Chaudhuri R.R."/>
            <person name="La Ragione R."/>
            <person name="Hildebrand F."/>
            <person name="Pallen M.J."/>
        </authorList>
    </citation>
    <scope>NUCLEOTIDE SEQUENCE</scope>
    <source>
        <strain evidence="4">CHK180-15479</strain>
    </source>
</reference>
<dbReference type="AlphaFoldDB" id="A0A9D2N1V3"/>
<sequence>MVEMKDIPFYKYNTIIVGSGAAGLNAAVSLHEMGQEDIAVVTEGMRMGTSRNTGSDKQTYYKMTLSGSEPDSVYQMAETLFKGGCVDGDIALAEAAGSLRAFFHLVNMGVPFPFNENGEYVGYKTDHDPLKRGTSAGPLTSKYMTECLERELRKRKIPVYDGYQAVKLVTEEEQGGKRAAGIIALNKKKCGDAAERYAVFSAVNVIWATGGEAGMYKASAYPVSQTGGMGILLEAGAVAKNLTESQFGIASVKFRWNLSGTFQQCLPRYISTDKEGGDEREFLNEYFDTPEQLVTAIFLKGYQWPFDPRKARGGSSLIDLLVYQEIVLKDRRVYLDFMHNPSVMEEDGNVSFRYLQGEARAYLEKSRGLLETPIKRLGHMNPYAIEVYKQHNIDLHKEYLEIAVCAQHNNGGISGNRWWESSISHLFAVGEVNGSHGIYRPGGSALNAGQVGSIRAAQFIVHNYQGAPMGRAEFMKRHGEEVKAELETGDRMLRPGKGTGLDLRSQREILGIRMTKYGACIRSREGIEKALEENRCQWRHIWEEGGLKQPEELKEWYRIKQLLISQFVYLHAMLDYDCRVGVSRGSFLVYNPDGDIPDKRLDELFRNIVKETDTAILQEIVYCGDSQSCSVNWRPVRPIPEENTWFENVWKDYRENAIIK</sequence>
<organism evidence="4 5">
    <name type="scientific">Candidatus Enterocloster excrementipullorum</name>
    <dbReference type="NCBI Taxonomy" id="2838559"/>
    <lineage>
        <taxon>Bacteria</taxon>
        <taxon>Bacillati</taxon>
        <taxon>Bacillota</taxon>
        <taxon>Clostridia</taxon>
        <taxon>Lachnospirales</taxon>
        <taxon>Lachnospiraceae</taxon>
        <taxon>Enterocloster</taxon>
    </lineage>
</organism>
<evidence type="ECO:0000256" key="2">
    <source>
        <dbReference type="ARBA" id="ARBA00023002"/>
    </source>
</evidence>
<comment type="caution">
    <text evidence="4">The sequence shown here is derived from an EMBL/GenBank/DDBJ whole genome shotgun (WGS) entry which is preliminary data.</text>
</comment>
<dbReference type="InterPro" id="IPR027477">
    <property type="entry name" value="Succ_DH/fumarate_Rdtase_cat_sf"/>
</dbReference>
<dbReference type="InterPro" id="IPR030664">
    <property type="entry name" value="SdhA/FrdA/AprA"/>
</dbReference>
<dbReference type="SUPFAM" id="SSF51905">
    <property type="entry name" value="FAD/NAD(P)-binding domain"/>
    <property type="match status" value="1"/>
</dbReference>
<dbReference type="GO" id="GO:0033765">
    <property type="term" value="F:steroid dehydrogenase activity, acting on the CH-CH group of donors"/>
    <property type="evidence" value="ECO:0007669"/>
    <property type="project" value="UniProtKB-ARBA"/>
</dbReference>
<evidence type="ECO:0000259" key="3">
    <source>
        <dbReference type="Pfam" id="PF00890"/>
    </source>
</evidence>
<name>A0A9D2N1V3_9FIRM</name>
<reference evidence="4" key="2">
    <citation type="submission" date="2021-04" db="EMBL/GenBank/DDBJ databases">
        <authorList>
            <person name="Gilroy R."/>
        </authorList>
    </citation>
    <scope>NUCLEOTIDE SEQUENCE</scope>
    <source>
        <strain evidence="4">CHK180-15479</strain>
    </source>
</reference>
<dbReference type="Gene3D" id="3.50.50.60">
    <property type="entry name" value="FAD/NAD(P)-binding domain"/>
    <property type="match status" value="2"/>
</dbReference>
<dbReference type="GO" id="GO:0009061">
    <property type="term" value="P:anaerobic respiration"/>
    <property type="evidence" value="ECO:0007669"/>
    <property type="project" value="TreeGrafter"/>
</dbReference>
<dbReference type="Pfam" id="PF00890">
    <property type="entry name" value="FAD_binding_2"/>
    <property type="match status" value="1"/>
</dbReference>
<evidence type="ECO:0000313" key="5">
    <source>
        <dbReference type="Proteomes" id="UP000823910"/>
    </source>
</evidence>
<evidence type="ECO:0000313" key="4">
    <source>
        <dbReference type="EMBL" id="HJC06041.1"/>
    </source>
</evidence>
<dbReference type="GO" id="GO:0005886">
    <property type="term" value="C:plasma membrane"/>
    <property type="evidence" value="ECO:0007669"/>
    <property type="project" value="TreeGrafter"/>
</dbReference>
<keyword evidence="2" id="KW-0560">Oxidoreductase</keyword>
<proteinExistence type="predicted"/>
<dbReference type="EMBL" id="DWWT01000034">
    <property type="protein sequence ID" value="HJC06041.1"/>
    <property type="molecule type" value="Genomic_DNA"/>
</dbReference>
<dbReference type="GO" id="GO:0009055">
    <property type="term" value="F:electron transfer activity"/>
    <property type="evidence" value="ECO:0007669"/>
    <property type="project" value="TreeGrafter"/>
</dbReference>
<feature type="domain" description="FAD-dependent oxidoreductase 2 FAD-binding" evidence="3">
    <location>
        <begin position="14"/>
        <end position="446"/>
    </location>
</feature>
<dbReference type="InterPro" id="IPR036188">
    <property type="entry name" value="FAD/NAD-bd_sf"/>
</dbReference>
<dbReference type="PANTHER" id="PTHR11632:SF51">
    <property type="entry name" value="SUCCINATE DEHYDROGENASE [UBIQUINONE] FLAVOPROTEIN SUBUNIT, MITOCHONDRIAL"/>
    <property type="match status" value="1"/>
</dbReference>
<keyword evidence="1" id="KW-0285">Flavoprotein</keyword>
<evidence type="ECO:0000256" key="1">
    <source>
        <dbReference type="ARBA" id="ARBA00022630"/>
    </source>
</evidence>
<dbReference type="GO" id="GO:0050660">
    <property type="term" value="F:flavin adenine dinucleotide binding"/>
    <property type="evidence" value="ECO:0007669"/>
    <property type="project" value="TreeGrafter"/>
</dbReference>
<dbReference type="Proteomes" id="UP000823910">
    <property type="component" value="Unassembled WGS sequence"/>
</dbReference>
<accession>A0A9D2N1V3</accession>